<dbReference type="SUPFAM" id="SSF90123">
    <property type="entry name" value="ABC transporter transmembrane region"/>
    <property type="match status" value="1"/>
</dbReference>
<evidence type="ECO:0000256" key="11">
    <source>
        <dbReference type="SAM" id="Phobius"/>
    </source>
</evidence>
<dbReference type="Proteomes" id="UP000275267">
    <property type="component" value="Unassembled WGS sequence"/>
</dbReference>
<evidence type="ECO:0000256" key="9">
    <source>
        <dbReference type="ARBA" id="ARBA00023180"/>
    </source>
</evidence>
<dbReference type="GO" id="GO:0140359">
    <property type="term" value="F:ABC-type transporter activity"/>
    <property type="evidence" value="ECO:0007669"/>
    <property type="project" value="InterPro"/>
</dbReference>
<reference evidence="15" key="1">
    <citation type="journal article" date="2019" name="Nat. Commun.">
        <title>The genome of broomcorn millet.</title>
        <authorList>
            <person name="Zou C."/>
            <person name="Miki D."/>
            <person name="Li D."/>
            <person name="Tang Q."/>
            <person name="Xiao L."/>
            <person name="Rajput S."/>
            <person name="Deng P."/>
            <person name="Jia W."/>
            <person name="Huang R."/>
            <person name="Zhang M."/>
            <person name="Sun Y."/>
            <person name="Hu J."/>
            <person name="Fu X."/>
            <person name="Schnable P.S."/>
            <person name="Li F."/>
            <person name="Zhang H."/>
            <person name="Feng B."/>
            <person name="Zhu X."/>
            <person name="Liu R."/>
            <person name="Schnable J.C."/>
            <person name="Zhu J.-K."/>
            <person name="Zhang H."/>
        </authorList>
    </citation>
    <scope>NUCLEOTIDE SEQUENCE [LARGE SCALE GENOMIC DNA]</scope>
</reference>
<dbReference type="InterPro" id="IPR003439">
    <property type="entry name" value="ABC_transporter-like_ATP-bd"/>
</dbReference>
<dbReference type="SUPFAM" id="SSF52540">
    <property type="entry name" value="P-loop containing nucleoside triphosphate hydrolases"/>
    <property type="match status" value="2"/>
</dbReference>
<keyword evidence="7 11" id="KW-1133">Transmembrane helix</keyword>
<evidence type="ECO:0000256" key="10">
    <source>
        <dbReference type="SAM" id="MobiDB-lite"/>
    </source>
</evidence>
<evidence type="ECO:0000256" key="4">
    <source>
        <dbReference type="ARBA" id="ARBA00022737"/>
    </source>
</evidence>
<keyword evidence="6" id="KW-0067">ATP-binding</keyword>
<dbReference type="PANTHER" id="PTHR45136">
    <property type="entry name" value="ABC TRANSPORTER DOMAIN-CONTAINING PROTEIN"/>
    <property type="match status" value="1"/>
</dbReference>
<dbReference type="Pfam" id="PF00664">
    <property type="entry name" value="ABC_membrane"/>
    <property type="match status" value="1"/>
</dbReference>
<evidence type="ECO:0000256" key="7">
    <source>
        <dbReference type="ARBA" id="ARBA00022989"/>
    </source>
</evidence>
<feature type="domain" description="ABC transporter" evidence="12">
    <location>
        <begin position="28"/>
        <end position="460"/>
    </location>
</feature>
<dbReference type="PROSITE" id="PS50929">
    <property type="entry name" value="ABC_TM1F"/>
    <property type="match status" value="1"/>
</dbReference>
<dbReference type="SMART" id="SM00382">
    <property type="entry name" value="AAA"/>
    <property type="match status" value="2"/>
</dbReference>
<dbReference type="GO" id="GO:0016887">
    <property type="term" value="F:ATP hydrolysis activity"/>
    <property type="evidence" value="ECO:0007669"/>
    <property type="project" value="InterPro"/>
</dbReference>
<feature type="domain" description="ABC transporter" evidence="12">
    <location>
        <begin position="730"/>
        <end position="934"/>
    </location>
</feature>
<keyword evidence="5" id="KW-0547">Nucleotide-binding</keyword>
<dbReference type="InterPro" id="IPR017871">
    <property type="entry name" value="ABC_transporter-like_CS"/>
</dbReference>
<feature type="domain" description="ABC transmembrane type-1" evidence="13">
    <location>
        <begin position="540"/>
        <end position="676"/>
    </location>
</feature>
<dbReference type="Pfam" id="PF00005">
    <property type="entry name" value="ABC_tran"/>
    <property type="match status" value="3"/>
</dbReference>
<keyword evidence="15" id="KW-1185">Reference proteome</keyword>
<dbReference type="Gene3D" id="3.40.50.300">
    <property type="entry name" value="P-loop containing nucleotide triphosphate hydrolases"/>
    <property type="match status" value="4"/>
</dbReference>
<dbReference type="InterPro" id="IPR027417">
    <property type="entry name" value="P-loop_NTPase"/>
</dbReference>
<dbReference type="STRING" id="4540.A0A3L6RSI6"/>
<dbReference type="EMBL" id="PQIB02000007">
    <property type="protein sequence ID" value="RLN08555.1"/>
    <property type="molecule type" value="Genomic_DNA"/>
</dbReference>
<dbReference type="PROSITE" id="PS00211">
    <property type="entry name" value="ABC_TRANSPORTER_1"/>
    <property type="match status" value="1"/>
</dbReference>
<dbReference type="PANTHER" id="PTHR45136:SF2">
    <property type="entry name" value="ABC TRANSPORTER DOMAIN-CONTAINING PROTEIN"/>
    <property type="match status" value="1"/>
</dbReference>
<evidence type="ECO:0000256" key="3">
    <source>
        <dbReference type="ARBA" id="ARBA00022692"/>
    </source>
</evidence>
<feature type="transmembrane region" description="Helical" evidence="11">
    <location>
        <begin position="547"/>
        <end position="570"/>
    </location>
</feature>
<name>A0A3L6RSI6_PANMI</name>
<dbReference type="InterPro" id="IPR011527">
    <property type="entry name" value="ABC1_TM_dom"/>
</dbReference>
<comment type="similarity">
    <text evidence="1">Belongs to the ABC transporter superfamily. ABCB family. Multidrug resistance exporter (TC 3.A.1.201) subfamily.</text>
</comment>
<keyword evidence="2" id="KW-0813">Transport</keyword>
<evidence type="ECO:0000313" key="14">
    <source>
        <dbReference type="EMBL" id="RLN08555.1"/>
    </source>
</evidence>
<feature type="region of interest" description="Disordered" evidence="10">
    <location>
        <begin position="476"/>
        <end position="495"/>
    </location>
</feature>
<feature type="compositionally biased region" description="Polar residues" evidence="10">
    <location>
        <begin position="477"/>
        <end position="489"/>
    </location>
</feature>
<dbReference type="Gene3D" id="1.20.1560.10">
    <property type="entry name" value="ABC transporter type 1, transmembrane domain"/>
    <property type="match status" value="1"/>
</dbReference>
<keyword evidence="4" id="KW-0677">Repeat</keyword>
<gene>
    <name evidence="14" type="ORF">C2845_PM11G00420</name>
</gene>
<dbReference type="AlphaFoldDB" id="A0A3L6RSI6"/>
<evidence type="ECO:0000259" key="13">
    <source>
        <dbReference type="PROSITE" id="PS50929"/>
    </source>
</evidence>
<keyword evidence="8 11" id="KW-0472">Membrane</keyword>
<organism evidence="14 15">
    <name type="scientific">Panicum miliaceum</name>
    <name type="common">Proso millet</name>
    <name type="synonym">Broomcorn millet</name>
    <dbReference type="NCBI Taxonomy" id="4540"/>
    <lineage>
        <taxon>Eukaryota</taxon>
        <taxon>Viridiplantae</taxon>
        <taxon>Streptophyta</taxon>
        <taxon>Embryophyta</taxon>
        <taxon>Tracheophyta</taxon>
        <taxon>Spermatophyta</taxon>
        <taxon>Magnoliopsida</taxon>
        <taxon>Liliopsida</taxon>
        <taxon>Poales</taxon>
        <taxon>Poaceae</taxon>
        <taxon>PACMAD clade</taxon>
        <taxon>Panicoideae</taxon>
        <taxon>Panicodae</taxon>
        <taxon>Paniceae</taxon>
        <taxon>Panicinae</taxon>
        <taxon>Panicum</taxon>
        <taxon>Panicum sect. Panicum</taxon>
    </lineage>
</organism>
<dbReference type="OrthoDB" id="6500128at2759"/>
<comment type="caution">
    <text evidence="14">The sequence shown here is derived from an EMBL/GenBank/DDBJ whole genome shotgun (WGS) entry which is preliminary data.</text>
</comment>
<evidence type="ECO:0000256" key="2">
    <source>
        <dbReference type="ARBA" id="ARBA00022448"/>
    </source>
</evidence>
<proteinExistence type="inferred from homology"/>
<keyword evidence="3 11" id="KW-0812">Transmembrane</keyword>
<dbReference type="GO" id="GO:0016020">
    <property type="term" value="C:membrane"/>
    <property type="evidence" value="ECO:0007669"/>
    <property type="project" value="InterPro"/>
</dbReference>
<accession>A0A3L6RSI6</accession>
<dbReference type="PROSITE" id="PS50893">
    <property type="entry name" value="ABC_TRANSPORTER_2"/>
    <property type="match status" value="2"/>
</dbReference>
<evidence type="ECO:0000313" key="15">
    <source>
        <dbReference type="Proteomes" id="UP000275267"/>
    </source>
</evidence>
<dbReference type="InterPro" id="IPR003593">
    <property type="entry name" value="AAA+_ATPase"/>
</dbReference>
<evidence type="ECO:0000256" key="6">
    <source>
        <dbReference type="ARBA" id="ARBA00022840"/>
    </source>
</evidence>
<evidence type="ECO:0000256" key="5">
    <source>
        <dbReference type="ARBA" id="ARBA00022741"/>
    </source>
</evidence>
<evidence type="ECO:0000256" key="1">
    <source>
        <dbReference type="ARBA" id="ARBA00007577"/>
    </source>
</evidence>
<keyword evidence="9" id="KW-0325">Glycoprotein</keyword>
<dbReference type="InterPro" id="IPR036640">
    <property type="entry name" value="ABC1_TM_sf"/>
</dbReference>
<feature type="transmembrane region" description="Helical" evidence="11">
    <location>
        <begin position="582"/>
        <end position="602"/>
    </location>
</feature>
<dbReference type="GO" id="GO:0005524">
    <property type="term" value="F:ATP binding"/>
    <property type="evidence" value="ECO:0007669"/>
    <property type="project" value="UniProtKB-KW"/>
</dbReference>
<evidence type="ECO:0000259" key="12">
    <source>
        <dbReference type="PROSITE" id="PS50893"/>
    </source>
</evidence>
<protein>
    <recommendedName>
        <fullName evidence="16">Multidrug resistance protein</fullName>
    </recommendedName>
</protein>
<sequence>MQEVIRRVPKIDSESNAGENLADVAGEVEFKNVKFCYPSRPETLILVSFNLRVPAGRTVALVGSSGSGKSTVIALLERFYDAAAGEVSLDGVDIRRLRLKWLRAQMGLVSQEPALFATSMRKNILFGKEDATEEEVVKAAMAANANKFISQLPQGYDTQRGRLRSVKLVRWHRLPPGLDAGTDLEPLLWDCPALRALDVSEFYRWMEDIGPALARHPAVAAALIELDLGLAGATDGSHAIELGLGLGTIAGSCPSLRKPVVPCVFNPWYVDFVGDDALLAIASSPPGVPGSRLAASGIVRAGIHQPTRGRDHYGGRADLLCRTPGGWRISDLTCGITCWRQHRRWRRLPADFLDHVGERGVQMSGGQKQRIAIARAIIKSPKILLLDEATSALDTTSEHVVQEALELVAMGRTTIVIAHRLSTIRNAYTIAVMQSGEVKELGSHDELIAKENGMYSSLLHHLQAKDSIDTREFGETRNASTMRQSSSHGMSRRFSPSRKSISTLLMRGVQDAHNIEKPKLPIPSFLRLLMLNAPEWKHGVMGSFSAIVFGGIQPVYSYVMGSMISIFFSIDHDEIKKKNRTYTLVFVGLAVLSFLVNISQHYSFGAIGEYLTKRIREQMLAKFLTFEVGWFDRDENSSGAICSQLAKDANVVRSLVGDRISFIIQTVSAVLIAYIMTLDRIMCLFDHAQNGLYIESIRQSWFAGLGLETEIDPDNPEGYKPLKLKGEVDIREIDFAYPSRPDVIIFKGFSLSIQPDMSTALVGQSGSGKSTIIGLIERLYDPLVGVVEIDGRDIKTYNLRALRKHIGLVSQEPTPFAGTIRENIVYGVETASEEEIESVARYANAHDFISSLKDGYDTWCDEATSALDNQSEELVREALDRVMVGRTSVVVAHRLSTIQNRDLITVLENGIAVEKGTHASLMARGPSGTYFGLVNLQQGGNHH</sequence>
<evidence type="ECO:0008006" key="16">
    <source>
        <dbReference type="Google" id="ProtNLM"/>
    </source>
</evidence>
<evidence type="ECO:0000256" key="8">
    <source>
        <dbReference type="ARBA" id="ARBA00023136"/>
    </source>
</evidence>